<dbReference type="OrthoDB" id="9809583at2"/>
<name>A0A1V0RMF2_9RHOB</name>
<dbReference type="InterPro" id="IPR008264">
    <property type="entry name" value="Beta_glucanase"/>
</dbReference>
<dbReference type="Gene3D" id="2.60.120.200">
    <property type="match status" value="1"/>
</dbReference>
<dbReference type="EMBL" id="CP020474">
    <property type="protein sequence ID" value="ARE82876.1"/>
    <property type="molecule type" value="Genomic_DNA"/>
</dbReference>
<evidence type="ECO:0000313" key="11">
    <source>
        <dbReference type="Proteomes" id="UP000192273"/>
    </source>
</evidence>
<dbReference type="PROSITE" id="PS51762">
    <property type="entry name" value="GH16_2"/>
    <property type="match status" value="1"/>
</dbReference>
<evidence type="ECO:0000256" key="8">
    <source>
        <dbReference type="PIRSR" id="PIRSR608264-1"/>
    </source>
</evidence>
<keyword evidence="11" id="KW-1185">Reference proteome</keyword>
<evidence type="ECO:0000256" key="4">
    <source>
        <dbReference type="ARBA" id="ARBA00023295"/>
    </source>
</evidence>
<sequence>MNLRNTFGWLRANAFRVLNALLSHLPARKFSSFGLAPGQIGAIFIINLERQPLRLHRTLRELNRFRTESGISLVSITKTQPAVDARDGRNVASTADVDPEYLLGDQLYVQPNELLEHFFGVNEPVTMTRQEVAVARSHIEVWKAVATGETEHVLILEDDIWFRPGARALIDRAWIAAQSRFPDSKGPDLLYFSYQNADGTAERRDVCRNLFRPGRGLWFLSGYVLSREGAQKLLLAMPVKGPVDMWMNRRFDELRTLALSSPAILQRRDGGSDNSYSVIPYLARAGVIDADEVAPPPRVAAGPLLVWCSGEAKESVAMALSMLGLRVRVFDLGDAMIGVDDLSAILADFDALVAPKIESQLLVKLAEDTKLKFLIDRSDRRPFDISGVARSNVAEFCDGGTDSARWAILCDFLGLPQPIAAYPDARPFEWRLFRDDRDHKIYSRKSVEWLAPLSDSSAWALRPASGWPSEPDPMSSALTEIYPLVDSSIGQDLSDFSPLDETFPGNLASFEHQCVEQELGAATLTLRACPNPKLTRPYRSGALVSYASHQHGRFEADIKAARGGGLVTGFFLHRAGPRQEIDFEITGNDTTSVLLNVFFNPGDAGTNAAYGYRGSPCRIPLGFDASNDFHRYSIEWRPDSITWAVDGRIIHRRGSWDPTPVPHLPMKLHFNLWASRSQEFAGQLEPACLPAVAQIRSIRISR</sequence>
<organism evidence="10 11">
    <name type="scientific">Roseovarius mucosus</name>
    <dbReference type="NCBI Taxonomy" id="215743"/>
    <lineage>
        <taxon>Bacteria</taxon>
        <taxon>Pseudomonadati</taxon>
        <taxon>Pseudomonadota</taxon>
        <taxon>Alphaproteobacteria</taxon>
        <taxon>Rhodobacterales</taxon>
        <taxon>Roseobacteraceae</taxon>
        <taxon>Roseovarius</taxon>
    </lineage>
</organism>
<evidence type="ECO:0000256" key="7">
    <source>
        <dbReference type="ARBA" id="ARBA00031665"/>
    </source>
</evidence>
<feature type="active site" description="Nucleophile" evidence="8">
    <location>
        <position position="580"/>
    </location>
</feature>
<gene>
    <name evidence="10" type="primary">bglBB</name>
    <name evidence="10" type="ORF">ROSMUCSMR3_01383</name>
</gene>
<reference evidence="10 11" key="1">
    <citation type="submission" date="2017-03" db="EMBL/GenBank/DDBJ databases">
        <title>Genome Sequence of Roseovarius mucosus strain SMR3 Isolated from a culture of the Diatom Skeletonema marinoi.</title>
        <authorList>
            <person name="Topel M."/>
            <person name="Pinder M."/>
            <person name="Johansson O.N."/>
            <person name="Kourtchenko O."/>
            <person name="Godhe A."/>
            <person name="Clarke A.K."/>
        </authorList>
    </citation>
    <scope>NUCLEOTIDE SEQUENCE [LARGE SCALE GENOMIC DNA]</scope>
    <source>
        <strain evidence="10 11">SMR3</strain>
    </source>
</reference>
<comment type="similarity">
    <text evidence="1">Belongs to the glycosyl hydrolase 16 family.</text>
</comment>
<evidence type="ECO:0000256" key="6">
    <source>
        <dbReference type="ARBA" id="ARBA00029771"/>
    </source>
</evidence>
<dbReference type="GO" id="GO:0005975">
    <property type="term" value="P:carbohydrate metabolic process"/>
    <property type="evidence" value="ECO:0007669"/>
    <property type="project" value="InterPro"/>
</dbReference>
<dbReference type="PRINTS" id="PR00737">
    <property type="entry name" value="GLHYDRLASE16"/>
</dbReference>
<dbReference type="GO" id="GO:0004553">
    <property type="term" value="F:hydrolase activity, hydrolyzing O-glycosyl compounds"/>
    <property type="evidence" value="ECO:0007669"/>
    <property type="project" value="InterPro"/>
</dbReference>
<evidence type="ECO:0000256" key="2">
    <source>
        <dbReference type="ARBA" id="ARBA00014569"/>
    </source>
</evidence>
<evidence type="ECO:0000256" key="5">
    <source>
        <dbReference type="ARBA" id="ARBA00029722"/>
    </source>
</evidence>
<evidence type="ECO:0000256" key="3">
    <source>
        <dbReference type="ARBA" id="ARBA00022801"/>
    </source>
</evidence>
<dbReference type="KEGG" id="rmm:ROSMUCSMR3_01383"/>
<dbReference type="SUPFAM" id="SSF49899">
    <property type="entry name" value="Concanavalin A-like lectins/glucanases"/>
    <property type="match status" value="1"/>
</dbReference>
<proteinExistence type="inferred from homology"/>
<feature type="active site" description="Proton donor" evidence="8">
    <location>
        <position position="584"/>
    </location>
</feature>
<dbReference type="InterPro" id="IPR000757">
    <property type="entry name" value="Beta-glucanase-like"/>
</dbReference>
<dbReference type="InterPro" id="IPR044791">
    <property type="entry name" value="Beta-glucanase/XTH"/>
</dbReference>
<dbReference type="InterPro" id="IPR002654">
    <property type="entry name" value="Glyco_trans_25"/>
</dbReference>
<dbReference type="AlphaFoldDB" id="A0A1V0RMF2"/>
<evidence type="ECO:0000313" key="10">
    <source>
        <dbReference type="EMBL" id="ARE82876.1"/>
    </source>
</evidence>
<accession>A0A1V0RMF2</accession>
<keyword evidence="4 10" id="KW-0326">Glycosidase</keyword>
<dbReference type="PANTHER" id="PTHR31062">
    <property type="entry name" value="XYLOGLUCAN ENDOTRANSGLUCOSYLASE/HYDROLASE PROTEIN 8-RELATED"/>
    <property type="match status" value="1"/>
</dbReference>
<keyword evidence="3 10" id="KW-0378">Hydrolase</keyword>
<evidence type="ECO:0000256" key="1">
    <source>
        <dbReference type="ARBA" id="ARBA00006865"/>
    </source>
</evidence>
<dbReference type="Proteomes" id="UP000192273">
    <property type="component" value="Chromosome"/>
</dbReference>
<protein>
    <recommendedName>
        <fullName evidence="2">Beta-glucanase</fullName>
    </recommendedName>
    <alternativeName>
        <fullName evidence="7">1,3-1,4-beta-D-glucan 4-glucanohydrolase</fullName>
    </alternativeName>
    <alternativeName>
        <fullName evidence="6">Endo-beta-1,3-1,4 glucanase</fullName>
    </alternativeName>
    <alternativeName>
        <fullName evidence="5">Lichenase</fullName>
    </alternativeName>
</protein>
<dbReference type="CDD" id="cd06532">
    <property type="entry name" value="Glyco_transf_25"/>
    <property type="match status" value="1"/>
</dbReference>
<dbReference type="InterPro" id="IPR013320">
    <property type="entry name" value="ConA-like_dom_sf"/>
</dbReference>
<evidence type="ECO:0000259" key="9">
    <source>
        <dbReference type="PROSITE" id="PS51762"/>
    </source>
</evidence>
<dbReference type="Pfam" id="PF01755">
    <property type="entry name" value="Glyco_transf_25"/>
    <property type="match status" value="1"/>
</dbReference>
<dbReference type="Pfam" id="PF00722">
    <property type="entry name" value="Glyco_hydro_16"/>
    <property type="match status" value="1"/>
</dbReference>
<feature type="domain" description="GH16" evidence="9">
    <location>
        <begin position="465"/>
        <end position="702"/>
    </location>
</feature>